<dbReference type="InterPro" id="IPR051330">
    <property type="entry name" value="Phosphatase_reg/MetRdx"/>
</dbReference>
<dbReference type="Proteomes" id="UP000252733">
    <property type="component" value="Unassembled WGS sequence"/>
</dbReference>
<evidence type="ECO:0000256" key="1">
    <source>
        <dbReference type="ARBA" id="ARBA00038454"/>
    </source>
</evidence>
<name>A0A368UUX9_9BACT</name>
<comment type="similarity">
    <text evidence="1">Belongs to the free Met sulfoxide reductase family.</text>
</comment>
<dbReference type="GO" id="GO:0005829">
    <property type="term" value="C:cytosol"/>
    <property type="evidence" value="ECO:0007669"/>
    <property type="project" value="TreeGrafter"/>
</dbReference>
<reference evidence="3 4" key="1">
    <citation type="submission" date="2018-07" db="EMBL/GenBank/DDBJ databases">
        <title>Freshwater and sediment microbial communities from various areas in North America, analyzing microbe dynamics in response to fracking.</title>
        <authorList>
            <person name="Lamendella R."/>
        </authorList>
    </citation>
    <scope>NUCLEOTIDE SEQUENCE [LARGE SCALE GENOMIC DNA]</scope>
    <source>
        <strain evidence="3 4">160A</strain>
    </source>
</reference>
<dbReference type="PANTHER" id="PTHR21021:SF15">
    <property type="entry name" value="FREE METHIONINE-R-SULFOXIDE REDUCTASE"/>
    <property type="match status" value="1"/>
</dbReference>
<gene>
    <name evidence="3" type="ORF">DFO77_11518</name>
</gene>
<dbReference type="PANTHER" id="PTHR21021">
    <property type="entry name" value="GAF/PUTATIVE CYTOSKELETAL PROTEIN"/>
    <property type="match status" value="1"/>
</dbReference>
<dbReference type="InterPro" id="IPR029016">
    <property type="entry name" value="GAF-like_dom_sf"/>
</dbReference>
<protein>
    <submittedName>
        <fullName evidence="3">GAF domain-containing protein</fullName>
    </submittedName>
</protein>
<sequence length="154" mass="17383">MANKNKSGRYQRIFRQVEELIQATESPWSRMSTIAALLHHKIPDYFWTGFYFLDEEDNLIVGPYQGPVACLKLKKDTGVCWAGINTGKSVVVGDVEEFPGHIACSSLSKSEIVVPVRDKSGKVMAVLDVDSRELNTFDETDRVELEKIVDLIYQ</sequence>
<evidence type="ECO:0000313" key="3">
    <source>
        <dbReference type="EMBL" id="RCW32473.1"/>
    </source>
</evidence>
<feature type="domain" description="GAF" evidence="2">
    <location>
        <begin position="50"/>
        <end position="152"/>
    </location>
</feature>
<comment type="caution">
    <text evidence="3">The sequence shown here is derived from an EMBL/GenBank/DDBJ whole genome shotgun (WGS) entry which is preliminary data.</text>
</comment>
<accession>A0A368UUX9</accession>
<dbReference type="InterPro" id="IPR003018">
    <property type="entry name" value="GAF"/>
</dbReference>
<dbReference type="AlphaFoldDB" id="A0A368UUX9"/>
<dbReference type="Gene3D" id="3.30.450.40">
    <property type="match status" value="1"/>
</dbReference>
<evidence type="ECO:0000313" key="4">
    <source>
        <dbReference type="Proteomes" id="UP000252733"/>
    </source>
</evidence>
<organism evidence="3 4">
    <name type="scientific">Marinilabilia salmonicolor</name>
    <dbReference type="NCBI Taxonomy" id="989"/>
    <lineage>
        <taxon>Bacteria</taxon>
        <taxon>Pseudomonadati</taxon>
        <taxon>Bacteroidota</taxon>
        <taxon>Bacteroidia</taxon>
        <taxon>Marinilabiliales</taxon>
        <taxon>Marinilabiliaceae</taxon>
        <taxon>Marinilabilia</taxon>
    </lineage>
</organism>
<proteinExistence type="inferred from homology"/>
<keyword evidence="4" id="KW-1185">Reference proteome</keyword>
<dbReference type="RefSeq" id="WP_114437265.1">
    <property type="nucleotide sequence ID" value="NZ_QPIZ01000015.1"/>
</dbReference>
<dbReference type="SUPFAM" id="SSF55781">
    <property type="entry name" value="GAF domain-like"/>
    <property type="match status" value="1"/>
</dbReference>
<dbReference type="GO" id="GO:0033745">
    <property type="term" value="F:L-methionine-(R)-S-oxide reductase activity"/>
    <property type="evidence" value="ECO:0007669"/>
    <property type="project" value="TreeGrafter"/>
</dbReference>
<dbReference type="EMBL" id="QPIZ01000015">
    <property type="protein sequence ID" value="RCW32473.1"/>
    <property type="molecule type" value="Genomic_DNA"/>
</dbReference>
<evidence type="ECO:0000259" key="2">
    <source>
        <dbReference type="Pfam" id="PF13185"/>
    </source>
</evidence>
<dbReference type="Pfam" id="PF13185">
    <property type="entry name" value="GAF_2"/>
    <property type="match status" value="1"/>
</dbReference>